<dbReference type="InterPro" id="IPR044788">
    <property type="entry name" value="X8_dom_prot"/>
</dbReference>
<name>A0AAN7LA24_TRANT</name>
<accession>A0AAN7LA24</accession>
<keyword evidence="2" id="KW-0336">GPI-anchor</keyword>
<keyword evidence="4" id="KW-0472">Membrane</keyword>
<evidence type="ECO:0000259" key="5">
    <source>
        <dbReference type="SMART" id="SM00768"/>
    </source>
</evidence>
<dbReference type="GO" id="GO:0005886">
    <property type="term" value="C:plasma membrane"/>
    <property type="evidence" value="ECO:0007669"/>
    <property type="project" value="UniProtKB-SubCell"/>
</dbReference>
<evidence type="ECO:0000256" key="1">
    <source>
        <dbReference type="ARBA" id="ARBA00004609"/>
    </source>
</evidence>
<sequence length="181" mass="20186">MPYLQTCTIISVNTMTKTAALPILIMLFFLLFVSGTSLPKFFVTMCSFGYGLASLSHHFAQFRSKRNVLLCSYAWCETKFSLCFPGGIIEVVNAQKTWCVAKPSSDQPTLLANVNYACSQVDCTILQKGCPCFYPDNLMNHASIAMNMYYQAMGRNGWNCDFKNSGLIVFTDPSYGNCIYA</sequence>
<comment type="caution">
    <text evidence="6">The sequence shown here is derived from an EMBL/GenBank/DDBJ whole genome shotgun (WGS) entry which is preliminary data.</text>
</comment>
<evidence type="ECO:0000256" key="4">
    <source>
        <dbReference type="SAM" id="Phobius"/>
    </source>
</evidence>
<dbReference type="EMBL" id="JAXQNO010000016">
    <property type="protein sequence ID" value="KAK4782171.1"/>
    <property type="molecule type" value="Genomic_DNA"/>
</dbReference>
<dbReference type="InterPro" id="IPR012946">
    <property type="entry name" value="X8"/>
</dbReference>
<dbReference type="SMART" id="SM00768">
    <property type="entry name" value="X8"/>
    <property type="match status" value="1"/>
</dbReference>
<keyword evidence="7" id="KW-1185">Reference proteome</keyword>
<evidence type="ECO:0000256" key="2">
    <source>
        <dbReference type="ARBA" id="ARBA00022622"/>
    </source>
</evidence>
<keyword evidence="2" id="KW-0449">Lipoprotein</keyword>
<organism evidence="6 7">
    <name type="scientific">Trapa natans</name>
    <name type="common">Water chestnut</name>
    <dbReference type="NCBI Taxonomy" id="22666"/>
    <lineage>
        <taxon>Eukaryota</taxon>
        <taxon>Viridiplantae</taxon>
        <taxon>Streptophyta</taxon>
        <taxon>Embryophyta</taxon>
        <taxon>Tracheophyta</taxon>
        <taxon>Spermatophyta</taxon>
        <taxon>Magnoliopsida</taxon>
        <taxon>eudicotyledons</taxon>
        <taxon>Gunneridae</taxon>
        <taxon>Pentapetalae</taxon>
        <taxon>rosids</taxon>
        <taxon>malvids</taxon>
        <taxon>Myrtales</taxon>
        <taxon>Lythraceae</taxon>
        <taxon>Trapa</taxon>
    </lineage>
</organism>
<feature type="transmembrane region" description="Helical" evidence="4">
    <location>
        <begin position="18"/>
        <end position="35"/>
    </location>
</feature>
<feature type="domain" description="X8" evidence="5">
    <location>
        <begin position="97"/>
        <end position="180"/>
    </location>
</feature>
<gene>
    <name evidence="6" type="ORF">SAY86_016273</name>
</gene>
<keyword evidence="4" id="KW-0812">Transmembrane</keyword>
<dbReference type="Proteomes" id="UP001346149">
    <property type="component" value="Unassembled WGS sequence"/>
</dbReference>
<dbReference type="Gene3D" id="1.20.58.1040">
    <property type="match status" value="1"/>
</dbReference>
<keyword evidence="2" id="KW-0325">Glycoprotein</keyword>
<evidence type="ECO:0000313" key="7">
    <source>
        <dbReference type="Proteomes" id="UP001346149"/>
    </source>
</evidence>
<reference evidence="6 7" key="1">
    <citation type="journal article" date="2023" name="Hortic Res">
        <title>Pangenome of water caltrop reveals structural variations and asymmetric subgenome divergence after allopolyploidization.</title>
        <authorList>
            <person name="Zhang X."/>
            <person name="Chen Y."/>
            <person name="Wang L."/>
            <person name="Yuan Y."/>
            <person name="Fang M."/>
            <person name="Shi L."/>
            <person name="Lu R."/>
            <person name="Comes H.P."/>
            <person name="Ma Y."/>
            <person name="Chen Y."/>
            <person name="Huang G."/>
            <person name="Zhou Y."/>
            <person name="Zheng Z."/>
            <person name="Qiu Y."/>
        </authorList>
    </citation>
    <scope>NUCLEOTIDE SEQUENCE [LARGE SCALE GENOMIC DNA]</scope>
    <source>
        <strain evidence="6">F231</strain>
    </source>
</reference>
<dbReference type="Pfam" id="PF07983">
    <property type="entry name" value="X8"/>
    <property type="match status" value="1"/>
</dbReference>
<dbReference type="AlphaFoldDB" id="A0AAN7LA24"/>
<keyword evidence="4" id="KW-1133">Transmembrane helix</keyword>
<dbReference type="GO" id="GO:0098552">
    <property type="term" value="C:side of membrane"/>
    <property type="evidence" value="ECO:0007669"/>
    <property type="project" value="UniProtKB-KW"/>
</dbReference>
<dbReference type="PANTHER" id="PTHR31044">
    <property type="entry name" value="BETA-1,3 GLUCANASE"/>
    <property type="match status" value="1"/>
</dbReference>
<comment type="subcellular location">
    <subcellularLocation>
        <location evidence="1">Cell membrane</location>
        <topology evidence="1">Lipid-anchor</topology>
        <topology evidence="1">GPI-anchor</topology>
    </subcellularLocation>
</comment>
<evidence type="ECO:0000313" key="6">
    <source>
        <dbReference type="EMBL" id="KAK4782171.1"/>
    </source>
</evidence>
<evidence type="ECO:0000256" key="3">
    <source>
        <dbReference type="ARBA" id="ARBA00022729"/>
    </source>
</evidence>
<dbReference type="GO" id="GO:0009506">
    <property type="term" value="C:plasmodesma"/>
    <property type="evidence" value="ECO:0007669"/>
    <property type="project" value="UniProtKB-ARBA"/>
</dbReference>
<dbReference type="PANTHER" id="PTHR31044:SF57">
    <property type="entry name" value="CARBOHYDRATE-BINDING X8 DOMAIN SUPERFAMILY PROTEIN"/>
    <property type="match status" value="1"/>
</dbReference>
<protein>
    <recommendedName>
        <fullName evidence="5">X8 domain-containing protein</fullName>
    </recommendedName>
</protein>
<keyword evidence="3" id="KW-0732">Signal</keyword>
<proteinExistence type="predicted"/>